<comment type="caution">
    <text evidence="2">The sequence shown here is derived from an EMBL/GenBank/DDBJ whole genome shotgun (WGS) entry which is preliminary data.</text>
</comment>
<gene>
    <name evidence="2" type="ORF">SM757_26705</name>
</gene>
<evidence type="ECO:0000313" key="3">
    <source>
        <dbReference type="Proteomes" id="UP001293718"/>
    </source>
</evidence>
<dbReference type="Gene3D" id="2.60.40.10">
    <property type="entry name" value="Immunoglobulins"/>
    <property type="match status" value="1"/>
</dbReference>
<organism evidence="2 3">
    <name type="scientific">Azohydromonas lata</name>
    <dbReference type="NCBI Taxonomy" id="45677"/>
    <lineage>
        <taxon>Bacteria</taxon>
        <taxon>Pseudomonadati</taxon>
        <taxon>Pseudomonadota</taxon>
        <taxon>Betaproteobacteria</taxon>
        <taxon>Burkholderiales</taxon>
        <taxon>Sphaerotilaceae</taxon>
        <taxon>Azohydromonas</taxon>
    </lineage>
</organism>
<reference evidence="2 3" key="1">
    <citation type="submission" date="2023-11" db="EMBL/GenBank/DDBJ databases">
        <title>Draft genome of Azohydromonas lata strain H1 (DSM1123), a polyhydroxyalkanoate producer.</title>
        <authorList>
            <person name="Traversa D."/>
            <person name="D'Addabbo P."/>
            <person name="Pazzani C."/>
            <person name="Manzari C."/>
            <person name="Chiara M."/>
            <person name="Scrascia M."/>
        </authorList>
    </citation>
    <scope>NUCLEOTIDE SEQUENCE [LARGE SCALE GENOMIC DNA]</scope>
    <source>
        <strain evidence="2 3">H1</strain>
    </source>
</reference>
<name>A0ABU5IMR3_9BURK</name>
<sequence length="154" mass="15636">MCATTTETASLAALAPPAALKVRGPWWRPRRAAVLLAAAALLAGCGGGVFVGIGGDDDDPPVAALSVAPTQAVPGQVVTLLADARDDYGVDYVAFYQVLPNGGALRLGVVGAPPYQLAVALPADAAGIVQFFARAVDSYNQYGDSALATVQVLR</sequence>
<keyword evidence="1" id="KW-0472">Membrane</keyword>
<proteinExistence type="predicted"/>
<dbReference type="RefSeq" id="WP_322467715.1">
    <property type="nucleotide sequence ID" value="NZ_JAXOJX010000060.1"/>
</dbReference>
<protein>
    <submittedName>
        <fullName evidence="2">Uncharacterized protein</fullName>
    </submittedName>
</protein>
<accession>A0ABU5IMR3</accession>
<keyword evidence="1" id="KW-0812">Transmembrane</keyword>
<evidence type="ECO:0000313" key="2">
    <source>
        <dbReference type="EMBL" id="MDZ5460175.1"/>
    </source>
</evidence>
<dbReference type="EMBL" id="JAXOJX010000060">
    <property type="protein sequence ID" value="MDZ5460175.1"/>
    <property type="molecule type" value="Genomic_DNA"/>
</dbReference>
<feature type="transmembrane region" description="Helical" evidence="1">
    <location>
        <begin position="33"/>
        <end position="53"/>
    </location>
</feature>
<evidence type="ECO:0000256" key="1">
    <source>
        <dbReference type="SAM" id="Phobius"/>
    </source>
</evidence>
<keyword evidence="3" id="KW-1185">Reference proteome</keyword>
<dbReference type="InterPro" id="IPR013783">
    <property type="entry name" value="Ig-like_fold"/>
</dbReference>
<dbReference type="Proteomes" id="UP001293718">
    <property type="component" value="Unassembled WGS sequence"/>
</dbReference>
<keyword evidence="1" id="KW-1133">Transmembrane helix</keyword>